<organism evidence="6 7">
    <name type="scientific">Waddlia chondrophila (strain ATCC VR-1470 / WSU 86-1044)</name>
    <dbReference type="NCBI Taxonomy" id="716544"/>
    <lineage>
        <taxon>Bacteria</taxon>
        <taxon>Pseudomonadati</taxon>
        <taxon>Chlamydiota</taxon>
        <taxon>Chlamydiia</taxon>
        <taxon>Parachlamydiales</taxon>
        <taxon>Waddliaceae</taxon>
        <taxon>Waddlia</taxon>
    </lineage>
</organism>
<evidence type="ECO:0000313" key="6">
    <source>
        <dbReference type="EMBL" id="ADI39162.1"/>
    </source>
</evidence>
<feature type="active site" description="Proton acceptor" evidence="3">
    <location>
        <position position="184"/>
    </location>
</feature>
<evidence type="ECO:0000256" key="2">
    <source>
        <dbReference type="ARBA" id="ARBA00037999"/>
    </source>
</evidence>
<evidence type="ECO:0000313" key="7">
    <source>
        <dbReference type="Proteomes" id="UP000001505"/>
    </source>
</evidence>
<dbReference type="PANTHER" id="PTHR30244:SF42">
    <property type="entry name" value="UDP-2-ACETAMIDO-2-DEOXY-3-OXO-D-GLUCURONATE AMINOTRANSFERASE"/>
    <property type="match status" value="1"/>
</dbReference>
<dbReference type="InterPro" id="IPR015421">
    <property type="entry name" value="PyrdxlP-dep_Trfase_major"/>
</dbReference>
<evidence type="ECO:0000256" key="4">
    <source>
        <dbReference type="PIRSR" id="PIRSR000390-2"/>
    </source>
</evidence>
<dbReference type="EC" id="2.6.1.-" evidence="6"/>
<dbReference type="EMBL" id="CP001928">
    <property type="protein sequence ID" value="ADI39162.1"/>
    <property type="molecule type" value="Genomic_DNA"/>
</dbReference>
<gene>
    <name evidence="6" type="primary">wbpE</name>
    <name evidence="6" type="ordered locus">wcw_1823</name>
</gene>
<dbReference type="CDD" id="cd00616">
    <property type="entry name" value="AHBA_syn"/>
    <property type="match status" value="1"/>
</dbReference>
<proteinExistence type="inferred from homology"/>
<dbReference type="GO" id="GO:0000271">
    <property type="term" value="P:polysaccharide biosynthetic process"/>
    <property type="evidence" value="ECO:0007669"/>
    <property type="project" value="TreeGrafter"/>
</dbReference>
<accession>D6YSW7</accession>
<dbReference type="AlphaFoldDB" id="D6YSW7"/>
<dbReference type="Pfam" id="PF01041">
    <property type="entry name" value="DegT_DnrJ_EryC1"/>
    <property type="match status" value="1"/>
</dbReference>
<dbReference type="OrthoDB" id="19894at2"/>
<dbReference type="SUPFAM" id="SSF53383">
    <property type="entry name" value="PLP-dependent transferases"/>
    <property type="match status" value="1"/>
</dbReference>
<dbReference type="PIRSF" id="PIRSF000390">
    <property type="entry name" value="PLP_StrS"/>
    <property type="match status" value="1"/>
</dbReference>
<keyword evidence="6" id="KW-0032">Aminotransferase</keyword>
<dbReference type="GO" id="GO:0008483">
    <property type="term" value="F:transaminase activity"/>
    <property type="evidence" value="ECO:0007669"/>
    <property type="project" value="UniProtKB-KW"/>
</dbReference>
<dbReference type="STRING" id="716544.wcw_1823"/>
<dbReference type="InterPro" id="IPR015422">
    <property type="entry name" value="PyrdxlP-dep_Trfase_small"/>
</dbReference>
<evidence type="ECO:0000256" key="1">
    <source>
        <dbReference type="ARBA" id="ARBA00022898"/>
    </source>
</evidence>
<name>D6YSW7_WADCW</name>
<dbReference type="InterPro" id="IPR000653">
    <property type="entry name" value="DegT/StrS_aminotransferase"/>
</dbReference>
<keyword evidence="1 4" id="KW-0663">Pyridoxal phosphate</keyword>
<protein>
    <submittedName>
        <fullName evidence="6">Putative UDP-4-amino-4-deoxy-L-arabinose--oxoglutarate aminotransferase</fullName>
        <ecNumber evidence="6">2.6.1.-</ecNumber>
    </submittedName>
</protein>
<dbReference type="Gene3D" id="3.90.1150.10">
    <property type="entry name" value="Aspartate Aminotransferase, domain 1"/>
    <property type="match status" value="1"/>
</dbReference>
<dbReference type="InterPro" id="IPR015424">
    <property type="entry name" value="PyrdxlP-dep_Trfase"/>
</dbReference>
<dbReference type="PANTHER" id="PTHR30244">
    <property type="entry name" value="TRANSAMINASE"/>
    <property type="match status" value="1"/>
</dbReference>
<dbReference type="HOGENOM" id="CLU_033332_6_1_0"/>
<reference evidence="6 7" key="1">
    <citation type="journal article" date="2010" name="PLoS ONE">
        <title>The Waddlia genome: a window into chlamydial biology.</title>
        <authorList>
            <person name="Bertelli C."/>
            <person name="Collyn F."/>
            <person name="Croxatto A."/>
            <person name="Ruckert C."/>
            <person name="Polkinghorne A."/>
            <person name="Kebbi-Beghdadi C."/>
            <person name="Goesmann A."/>
            <person name="Vaughan L."/>
            <person name="Greub G."/>
        </authorList>
    </citation>
    <scope>NUCLEOTIDE SEQUENCE [LARGE SCALE GENOMIC DNA]</scope>
    <source>
        <strain evidence="7">ATCC VR-1470 / WSU 86-1044</strain>
    </source>
</reference>
<keyword evidence="7" id="KW-1185">Reference proteome</keyword>
<dbReference type="RefSeq" id="WP_013182862.1">
    <property type="nucleotide sequence ID" value="NC_014225.1"/>
</dbReference>
<dbReference type="Proteomes" id="UP000001505">
    <property type="component" value="Chromosome"/>
</dbReference>
<comment type="similarity">
    <text evidence="2 5">Belongs to the DegT/DnrJ/EryC1 family.</text>
</comment>
<dbReference type="FunFam" id="3.40.640.10:FF:000089">
    <property type="entry name" value="Aminotransferase, DegT/DnrJ/EryC1/StrS family"/>
    <property type="match status" value="1"/>
</dbReference>
<dbReference type="KEGG" id="wch:wcw_1823"/>
<dbReference type="eggNOG" id="COG0399">
    <property type="taxonomic scope" value="Bacteria"/>
</dbReference>
<feature type="modified residue" description="N6-(pyridoxal phosphate)lysine" evidence="4">
    <location>
        <position position="184"/>
    </location>
</feature>
<evidence type="ECO:0000256" key="5">
    <source>
        <dbReference type="RuleBase" id="RU004508"/>
    </source>
</evidence>
<keyword evidence="6" id="KW-0808">Transferase</keyword>
<sequence>MQFIDLKKQYQLYKKAIFQEIEKVLESGHFILGPQVKEIEQILADYVGIKHCLAVSSGTDSLQIALMALNIGPGDEVITVPFTFISSAEVISLVGATPVFVDIEPDTYNIDIEKLEAAITPRTKAIIPVSLFGQMPDFTRINAIGEKHGIPVIEDAAQSFGATQNGKKSCSLTTISSTSFFPAKPLGCYGDGGALFTNDDALAETMLAIHTHGSTVRNHHPLIGINGRFDTLQAAVLLAKFPHFPDEVKAREQIGARYTELLGKCCQTPKIQPGNTHVYAQYTIRVPNREKVQEKLQEKGIPTAVYYPVCLHEQPVYKILGYEKGSFPNAEKAANEVLSLPMHPWLTEEEQNHIVNTVKQVLMA</sequence>
<dbReference type="Gene3D" id="3.40.640.10">
    <property type="entry name" value="Type I PLP-dependent aspartate aminotransferase-like (Major domain)"/>
    <property type="match status" value="1"/>
</dbReference>
<dbReference type="GO" id="GO:0030170">
    <property type="term" value="F:pyridoxal phosphate binding"/>
    <property type="evidence" value="ECO:0007669"/>
    <property type="project" value="TreeGrafter"/>
</dbReference>
<evidence type="ECO:0000256" key="3">
    <source>
        <dbReference type="PIRSR" id="PIRSR000390-1"/>
    </source>
</evidence>